<evidence type="ECO:0008006" key="4">
    <source>
        <dbReference type="Google" id="ProtNLM"/>
    </source>
</evidence>
<evidence type="ECO:0000256" key="1">
    <source>
        <dbReference type="SAM" id="Phobius"/>
    </source>
</evidence>
<comment type="caution">
    <text evidence="2">The sequence shown here is derived from an EMBL/GenBank/DDBJ whole genome shotgun (WGS) entry which is preliminary data.</text>
</comment>
<dbReference type="EMBL" id="VDMD01000001">
    <property type="protein sequence ID" value="TRM70234.1"/>
    <property type="molecule type" value="Genomic_DNA"/>
</dbReference>
<dbReference type="OrthoDB" id="2558918at2759"/>
<keyword evidence="1" id="KW-0472">Membrane</keyword>
<accession>A0A550CZL9</accession>
<proteinExistence type="predicted"/>
<sequence>MAAGEHFSCPSIFLRVTWHAEKVQRTGSAAFVRSPRRILYAIAFFLVFALTVSELGLVSQQLQRGGNAYENYPGKEFKHDLGILLFSCIGTLLYLIGHFYVSFGIIVFFTFVFAIFWGVGAGVMFAVTPFKGTNCGSDPSTFPEAWQFYASQCEIVVSMEGVAWALWGLMTLMLCGMIYHACEFRPRHNVTFYGA</sequence>
<keyword evidence="1" id="KW-1133">Transmembrane helix</keyword>
<dbReference type="Proteomes" id="UP000320762">
    <property type="component" value="Unassembled WGS sequence"/>
</dbReference>
<keyword evidence="1" id="KW-0812">Transmembrane</keyword>
<evidence type="ECO:0000313" key="3">
    <source>
        <dbReference type="Proteomes" id="UP000320762"/>
    </source>
</evidence>
<feature type="transmembrane region" description="Helical" evidence="1">
    <location>
        <begin position="103"/>
        <end position="127"/>
    </location>
</feature>
<protein>
    <recommendedName>
        <fullName evidence="4">MARVEL domain-containing protein</fullName>
    </recommendedName>
</protein>
<gene>
    <name evidence="2" type="ORF">BD626DRAFT_476714</name>
</gene>
<dbReference type="AlphaFoldDB" id="A0A550CZL9"/>
<evidence type="ECO:0000313" key="2">
    <source>
        <dbReference type="EMBL" id="TRM70234.1"/>
    </source>
</evidence>
<reference evidence="2 3" key="1">
    <citation type="journal article" date="2019" name="New Phytol.">
        <title>Comparative genomics reveals unique wood-decay strategies and fruiting body development in the Schizophyllaceae.</title>
        <authorList>
            <person name="Almasi E."/>
            <person name="Sahu N."/>
            <person name="Krizsan K."/>
            <person name="Balint B."/>
            <person name="Kovacs G.M."/>
            <person name="Kiss B."/>
            <person name="Cseklye J."/>
            <person name="Drula E."/>
            <person name="Henrissat B."/>
            <person name="Nagy I."/>
            <person name="Chovatia M."/>
            <person name="Adam C."/>
            <person name="LaButti K."/>
            <person name="Lipzen A."/>
            <person name="Riley R."/>
            <person name="Grigoriev I.V."/>
            <person name="Nagy L.G."/>
        </authorList>
    </citation>
    <scope>NUCLEOTIDE SEQUENCE [LARGE SCALE GENOMIC DNA]</scope>
    <source>
        <strain evidence="2 3">NL-1724</strain>
    </source>
</reference>
<feature type="transmembrane region" description="Helical" evidence="1">
    <location>
        <begin position="164"/>
        <end position="182"/>
    </location>
</feature>
<feature type="transmembrane region" description="Helical" evidence="1">
    <location>
        <begin position="77"/>
        <end position="96"/>
    </location>
</feature>
<keyword evidence="3" id="KW-1185">Reference proteome</keyword>
<name>A0A550CZL9_9AGAR</name>
<organism evidence="2 3">
    <name type="scientific">Schizophyllum amplum</name>
    <dbReference type="NCBI Taxonomy" id="97359"/>
    <lineage>
        <taxon>Eukaryota</taxon>
        <taxon>Fungi</taxon>
        <taxon>Dikarya</taxon>
        <taxon>Basidiomycota</taxon>
        <taxon>Agaricomycotina</taxon>
        <taxon>Agaricomycetes</taxon>
        <taxon>Agaricomycetidae</taxon>
        <taxon>Agaricales</taxon>
        <taxon>Schizophyllaceae</taxon>
        <taxon>Schizophyllum</taxon>
    </lineage>
</organism>
<feature type="transmembrane region" description="Helical" evidence="1">
    <location>
        <begin position="38"/>
        <end position="57"/>
    </location>
</feature>